<keyword evidence="4" id="KW-0488">Methylation</keyword>
<sequence length="214" mass="22746">MAAHNRHAQFTRQRGFTLIELLVTIAILAILGALAVPSMRSFFIRNGFAGIGNEFNGGVLRARNEAVSKNICVTMCLSTNADSTSSSAPPSCAGTGTDWQQGWIVFLNPECDASLNKPTEKNAAGTAVDKPENMLIARTAGNTNYRLTGNVNKILFNARGQTDIAASSSGLFILSYVPSTDLTTSYGFNICVDRLGRSRSVPVSVAAVATCLSY</sequence>
<feature type="domain" description="General secretion pathway GspH" evidence="12">
    <location>
        <begin position="53"/>
        <end position="196"/>
    </location>
</feature>
<evidence type="ECO:0000256" key="5">
    <source>
        <dbReference type="ARBA" id="ARBA00022519"/>
    </source>
</evidence>
<keyword evidence="3" id="KW-1003">Cell membrane</keyword>
<evidence type="ECO:0000256" key="9">
    <source>
        <dbReference type="ARBA" id="ARBA00025772"/>
    </source>
</evidence>
<evidence type="ECO:0000256" key="6">
    <source>
        <dbReference type="ARBA" id="ARBA00022692"/>
    </source>
</evidence>
<dbReference type="InterPro" id="IPR022346">
    <property type="entry name" value="T2SS_GspH"/>
</dbReference>
<keyword evidence="14" id="KW-1185">Reference proteome</keyword>
<keyword evidence="8 11" id="KW-0472">Membrane</keyword>
<organism evidence="13 14">
    <name type="scientific">Rhodoferax koreensis</name>
    <dbReference type="NCBI Taxonomy" id="1842727"/>
    <lineage>
        <taxon>Bacteria</taxon>
        <taxon>Pseudomonadati</taxon>
        <taxon>Pseudomonadota</taxon>
        <taxon>Betaproteobacteria</taxon>
        <taxon>Burkholderiales</taxon>
        <taxon>Comamonadaceae</taxon>
        <taxon>Rhodoferax</taxon>
    </lineage>
</organism>
<dbReference type="InterPro" id="IPR045584">
    <property type="entry name" value="Pilin-like"/>
</dbReference>
<evidence type="ECO:0000259" key="12">
    <source>
        <dbReference type="Pfam" id="PF12019"/>
    </source>
</evidence>
<evidence type="ECO:0000256" key="10">
    <source>
        <dbReference type="ARBA" id="ARBA00030775"/>
    </source>
</evidence>
<comment type="subcellular location">
    <subcellularLocation>
        <location evidence="1">Cell inner membrane</location>
        <topology evidence="1">Single-pass membrane protein</topology>
    </subcellularLocation>
</comment>
<dbReference type="InterPro" id="IPR012902">
    <property type="entry name" value="N_methyl_site"/>
</dbReference>
<evidence type="ECO:0000256" key="1">
    <source>
        <dbReference type="ARBA" id="ARBA00004377"/>
    </source>
</evidence>
<dbReference type="Pfam" id="PF07963">
    <property type="entry name" value="N_methyl"/>
    <property type="match status" value="1"/>
</dbReference>
<feature type="transmembrane region" description="Helical" evidence="11">
    <location>
        <begin position="15"/>
        <end position="36"/>
    </location>
</feature>
<dbReference type="GO" id="GO:0005886">
    <property type="term" value="C:plasma membrane"/>
    <property type="evidence" value="ECO:0007669"/>
    <property type="project" value="UniProtKB-SubCell"/>
</dbReference>
<keyword evidence="5" id="KW-0997">Cell inner membrane</keyword>
<reference evidence="13 14" key="1">
    <citation type="submission" date="2017-01" db="EMBL/GenBank/DDBJ databases">
        <authorList>
            <person name="Mah S.A."/>
            <person name="Swanson W.J."/>
            <person name="Moy G.W."/>
            <person name="Vacquier V.D."/>
        </authorList>
    </citation>
    <scope>NUCLEOTIDE SEQUENCE [LARGE SCALE GENOMIC DNA]</scope>
    <source>
        <strain evidence="13 14">DCY110</strain>
    </source>
</reference>
<dbReference type="Proteomes" id="UP000186609">
    <property type="component" value="Chromosome"/>
</dbReference>
<evidence type="ECO:0000313" key="13">
    <source>
        <dbReference type="EMBL" id="APW40701.1"/>
    </source>
</evidence>
<dbReference type="Gene3D" id="3.55.40.10">
    <property type="entry name" value="minor pseudopilin epsh domain"/>
    <property type="match status" value="1"/>
</dbReference>
<evidence type="ECO:0000256" key="3">
    <source>
        <dbReference type="ARBA" id="ARBA00022475"/>
    </source>
</evidence>
<dbReference type="SUPFAM" id="SSF54523">
    <property type="entry name" value="Pili subunits"/>
    <property type="match status" value="1"/>
</dbReference>
<keyword evidence="6 11" id="KW-0812">Transmembrane</keyword>
<evidence type="ECO:0000256" key="8">
    <source>
        <dbReference type="ARBA" id="ARBA00023136"/>
    </source>
</evidence>
<dbReference type="RefSeq" id="WP_076205013.1">
    <property type="nucleotide sequence ID" value="NZ_CP019236.1"/>
</dbReference>
<keyword evidence="7 11" id="KW-1133">Transmembrane helix</keyword>
<dbReference type="PROSITE" id="PS00409">
    <property type="entry name" value="PROKAR_NTER_METHYL"/>
    <property type="match status" value="1"/>
</dbReference>
<accession>A0A1P8K443</accession>
<comment type="similarity">
    <text evidence="9">Belongs to the GSP H family.</text>
</comment>
<dbReference type="Pfam" id="PF12019">
    <property type="entry name" value="GspH"/>
    <property type="match status" value="1"/>
</dbReference>
<protein>
    <recommendedName>
        <fullName evidence="2">Type II secretion system protein H</fullName>
    </recommendedName>
    <alternativeName>
        <fullName evidence="10">General secretion pathway protein H</fullName>
    </alternativeName>
</protein>
<proteinExistence type="inferred from homology"/>
<gene>
    <name evidence="13" type="ORF">RD110_14405</name>
</gene>
<dbReference type="KEGG" id="rhy:RD110_14405"/>
<evidence type="ECO:0000313" key="14">
    <source>
        <dbReference type="Proteomes" id="UP000186609"/>
    </source>
</evidence>
<evidence type="ECO:0000256" key="7">
    <source>
        <dbReference type="ARBA" id="ARBA00022989"/>
    </source>
</evidence>
<dbReference type="EMBL" id="CP019236">
    <property type="protein sequence ID" value="APW40701.1"/>
    <property type="molecule type" value="Genomic_DNA"/>
</dbReference>
<dbReference type="GO" id="GO:0015628">
    <property type="term" value="P:protein secretion by the type II secretion system"/>
    <property type="evidence" value="ECO:0007669"/>
    <property type="project" value="InterPro"/>
</dbReference>
<dbReference type="NCBIfam" id="TIGR02532">
    <property type="entry name" value="IV_pilin_GFxxxE"/>
    <property type="match status" value="1"/>
</dbReference>
<evidence type="ECO:0000256" key="2">
    <source>
        <dbReference type="ARBA" id="ARBA00021549"/>
    </source>
</evidence>
<dbReference type="AlphaFoldDB" id="A0A1P8K443"/>
<dbReference type="STRING" id="1842727.RD110_14405"/>
<evidence type="ECO:0000256" key="11">
    <source>
        <dbReference type="SAM" id="Phobius"/>
    </source>
</evidence>
<evidence type="ECO:0000256" key="4">
    <source>
        <dbReference type="ARBA" id="ARBA00022481"/>
    </source>
</evidence>
<dbReference type="GO" id="GO:0015627">
    <property type="term" value="C:type II protein secretion system complex"/>
    <property type="evidence" value="ECO:0007669"/>
    <property type="project" value="InterPro"/>
</dbReference>
<name>A0A1P8K443_9BURK</name>